<accession>A0A9D8KA41</accession>
<dbReference type="Gene3D" id="3.30.428.10">
    <property type="entry name" value="HIT-like"/>
    <property type="match status" value="1"/>
</dbReference>
<dbReference type="InterPro" id="IPR052908">
    <property type="entry name" value="AP-4-A_phosphorylase"/>
</dbReference>
<dbReference type="Pfam" id="PF01230">
    <property type="entry name" value="HIT"/>
    <property type="match status" value="1"/>
</dbReference>
<name>A0A9D8KA41_9DELT</name>
<dbReference type="InterPro" id="IPR011146">
    <property type="entry name" value="HIT-like"/>
</dbReference>
<evidence type="ECO:0000256" key="3">
    <source>
        <dbReference type="PROSITE-ProRule" id="PRU00464"/>
    </source>
</evidence>
<dbReference type="PANTHER" id="PTHR42997:SF1">
    <property type="entry name" value="AP-4-A PHOSPHORYLASE"/>
    <property type="match status" value="1"/>
</dbReference>
<dbReference type="SUPFAM" id="SSF54197">
    <property type="entry name" value="HIT-like"/>
    <property type="match status" value="1"/>
</dbReference>
<dbReference type="Proteomes" id="UP000809273">
    <property type="component" value="Unassembled WGS sequence"/>
</dbReference>
<feature type="domain" description="HIT" evidence="4">
    <location>
        <begin position="5"/>
        <end position="111"/>
    </location>
</feature>
<dbReference type="InterPro" id="IPR001310">
    <property type="entry name" value="Histidine_triad_HIT"/>
</dbReference>
<dbReference type="InterPro" id="IPR036265">
    <property type="entry name" value="HIT-like_sf"/>
</dbReference>
<feature type="active site" description="Tele-AMP-histidine intermediate" evidence="1">
    <location>
        <position position="98"/>
    </location>
</feature>
<protein>
    <submittedName>
        <fullName evidence="5">HIT family protein</fullName>
    </submittedName>
</protein>
<organism evidence="5 6">
    <name type="scientific">Candidatus Zymogenus saltonus</name>
    <dbReference type="NCBI Taxonomy" id="2844893"/>
    <lineage>
        <taxon>Bacteria</taxon>
        <taxon>Deltaproteobacteria</taxon>
        <taxon>Candidatus Zymogenia</taxon>
        <taxon>Candidatus Zymogeniales</taxon>
        <taxon>Candidatus Zymogenaceae</taxon>
        <taxon>Candidatus Zymogenus</taxon>
    </lineage>
</organism>
<feature type="short sequence motif" description="Histidine triad motif" evidence="2 3">
    <location>
        <begin position="96"/>
        <end position="100"/>
    </location>
</feature>
<comment type="caution">
    <text evidence="5">The sequence shown here is derived from an EMBL/GenBank/DDBJ whole genome shotgun (WGS) entry which is preliminary data.</text>
</comment>
<gene>
    <name evidence="5" type="ORF">JW984_00125</name>
</gene>
<evidence type="ECO:0000313" key="6">
    <source>
        <dbReference type="Proteomes" id="UP000809273"/>
    </source>
</evidence>
<sequence>MTSVKGCVFCEMPEDKKILREELIFACLDKYPVAPGHTLIVTKRHVANWFEASKEERRAIDNAILALKEMLDREHRPDGYNIGVNIGRASGQTIDHLHVHLIPRYKGDVYDPWGGVRGVIPEKRLYPKG</sequence>
<dbReference type="PRINTS" id="PR00332">
    <property type="entry name" value="HISTRIAD"/>
</dbReference>
<reference evidence="5" key="2">
    <citation type="submission" date="2021-01" db="EMBL/GenBank/DDBJ databases">
        <authorList>
            <person name="Hahn C.R."/>
            <person name="Youssef N.H."/>
            <person name="Elshahed M."/>
        </authorList>
    </citation>
    <scope>NUCLEOTIDE SEQUENCE</scope>
    <source>
        <strain evidence="5">Zod_Metabat.24</strain>
    </source>
</reference>
<dbReference type="PANTHER" id="PTHR42997">
    <property type="entry name" value="HIT FAMILY HYDROLASE"/>
    <property type="match status" value="1"/>
</dbReference>
<reference evidence="5" key="1">
    <citation type="journal article" date="2021" name="Environ. Microbiol.">
        <title>Genomic characterization of three novel Desulfobacterota classes expand the metabolic and phylogenetic diversity of the phylum.</title>
        <authorList>
            <person name="Murphy C.L."/>
            <person name="Biggerstaff J."/>
            <person name="Eichhorn A."/>
            <person name="Ewing E."/>
            <person name="Shahan R."/>
            <person name="Soriano D."/>
            <person name="Stewart S."/>
            <person name="VanMol K."/>
            <person name="Walker R."/>
            <person name="Walters P."/>
            <person name="Elshahed M.S."/>
            <person name="Youssef N.H."/>
        </authorList>
    </citation>
    <scope>NUCLEOTIDE SEQUENCE</scope>
    <source>
        <strain evidence="5">Zod_Metabat.24</strain>
    </source>
</reference>
<evidence type="ECO:0000259" key="4">
    <source>
        <dbReference type="PROSITE" id="PS51084"/>
    </source>
</evidence>
<dbReference type="InterPro" id="IPR019808">
    <property type="entry name" value="Histidine_triad_CS"/>
</dbReference>
<dbReference type="AlphaFoldDB" id="A0A9D8KA41"/>
<evidence type="ECO:0000256" key="2">
    <source>
        <dbReference type="PIRSR" id="PIRSR601310-3"/>
    </source>
</evidence>
<evidence type="ECO:0000256" key="1">
    <source>
        <dbReference type="PIRSR" id="PIRSR601310-1"/>
    </source>
</evidence>
<dbReference type="EMBL" id="JAFGIX010000001">
    <property type="protein sequence ID" value="MBN1571584.1"/>
    <property type="molecule type" value="Genomic_DNA"/>
</dbReference>
<dbReference type="PROSITE" id="PS00892">
    <property type="entry name" value="HIT_1"/>
    <property type="match status" value="1"/>
</dbReference>
<dbReference type="PROSITE" id="PS51084">
    <property type="entry name" value="HIT_2"/>
    <property type="match status" value="1"/>
</dbReference>
<proteinExistence type="predicted"/>
<evidence type="ECO:0000313" key="5">
    <source>
        <dbReference type="EMBL" id="MBN1571584.1"/>
    </source>
</evidence>
<dbReference type="GO" id="GO:0003824">
    <property type="term" value="F:catalytic activity"/>
    <property type="evidence" value="ECO:0007669"/>
    <property type="project" value="InterPro"/>
</dbReference>